<evidence type="ECO:0000313" key="5">
    <source>
        <dbReference type="EMBL" id="SUZ59465.1"/>
    </source>
</evidence>
<sequence length="534" mass="55814">MNGGLDGKVAIVTGAGRGIGRGIAQELAANGTRVVVNDAGLTLAGESEGMSPAAEVVSAIEAAGGQAVSVTESVSTFEGGQRIVQAALDTFGQLDIVVTAAGILRDRMIYNMTEEEWDAVYEVHLKGTFNVVRHAAPLFRKQRGGRIVTFTSESGLVGFPGQANYGAAKSGVHGFTKVIAKDLGKYGVTANSIAPRAETRMVDSIPEATREKLAANGLFPGKDEASWEPEDVAPFVAFLASDYSGPVNGQTFLVYGGNIVHMTLPRRVKTIYNASPPATWELDQLDQLVGPNLLGHSSVQGQIGDKRLKGKVAVVTGAGRGIGRGVAKLLASQGASVVVADVGVSLDGEGEDLTPAAQVVEEISELGGRAVASYHSVATMEGGANIVQAAVEEFGRLDIVVTAAGILRDRMLFNMSEQEWDDVMGVHLKGTFSVVQPASRIFKEQGSGRIVTFSSVSGLYGYGGQANYGAAKDAIAGMTRVVAKDLAKYGVTANAISPGAQTRMTDSIPDSTRDMRKGDFLPPPEGTLTTEPEQ</sequence>
<dbReference type="PRINTS" id="PR00081">
    <property type="entry name" value="GDHRDH"/>
</dbReference>
<proteinExistence type="inferred from homology"/>
<dbReference type="Pfam" id="PF00106">
    <property type="entry name" value="adh_short"/>
    <property type="match status" value="2"/>
</dbReference>
<evidence type="ECO:0000256" key="3">
    <source>
        <dbReference type="SAM" id="MobiDB-lite"/>
    </source>
</evidence>
<dbReference type="EMBL" id="UINC01000679">
    <property type="protein sequence ID" value="SUZ59465.1"/>
    <property type="molecule type" value="Genomic_DNA"/>
</dbReference>
<evidence type="ECO:0000256" key="1">
    <source>
        <dbReference type="ARBA" id="ARBA00006484"/>
    </source>
</evidence>
<dbReference type="GO" id="GO:0016491">
    <property type="term" value="F:oxidoreductase activity"/>
    <property type="evidence" value="ECO:0007669"/>
    <property type="project" value="UniProtKB-KW"/>
</dbReference>
<dbReference type="PANTHER" id="PTHR45024:SF2">
    <property type="entry name" value="SCP2 DOMAIN-CONTAINING PROTEIN"/>
    <property type="match status" value="1"/>
</dbReference>
<dbReference type="PROSITE" id="PS00061">
    <property type="entry name" value="ADH_SHORT"/>
    <property type="match status" value="2"/>
</dbReference>
<dbReference type="SMART" id="SM00822">
    <property type="entry name" value="PKS_KR"/>
    <property type="match status" value="1"/>
</dbReference>
<organism evidence="5">
    <name type="scientific">marine metagenome</name>
    <dbReference type="NCBI Taxonomy" id="408172"/>
    <lineage>
        <taxon>unclassified sequences</taxon>
        <taxon>metagenomes</taxon>
        <taxon>ecological metagenomes</taxon>
    </lineage>
</organism>
<protein>
    <recommendedName>
        <fullName evidence="4">Ketoreductase domain-containing protein</fullName>
    </recommendedName>
</protein>
<feature type="domain" description="Ketoreductase" evidence="4">
    <location>
        <begin position="311"/>
        <end position="499"/>
    </location>
</feature>
<dbReference type="PANTHER" id="PTHR45024">
    <property type="entry name" value="DEHYDROGENASES, SHORT CHAIN"/>
    <property type="match status" value="1"/>
</dbReference>
<feature type="non-terminal residue" evidence="5">
    <location>
        <position position="534"/>
    </location>
</feature>
<keyword evidence="2" id="KW-0560">Oxidoreductase</keyword>
<dbReference type="AlphaFoldDB" id="A0A381NXV7"/>
<accession>A0A381NXV7</accession>
<dbReference type="InterPro" id="IPR057326">
    <property type="entry name" value="KR_dom"/>
</dbReference>
<dbReference type="InterPro" id="IPR020904">
    <property type="entry name" value="Sc_DH/Rdtase_CS"/>
</dbReference>
<reference evidence="5" key="1">
    <citation type="submission" date="2018-05" db="EMBL/GenBank/DDBJ databases">
        <authorList>
            <person name="Lanie J.A."/>
            <person name="Ng W.-L."/>
            <person name="Kazmierczak K.M."/>
            <person name="Andrzejewski T.M."/>
            <person name="Davidsen T.M."/>
            <person name="Wayne K.J."/>
            <person name="Tettelin H."/>
            <person name="Glass J.I."/>
            <person name="Rusch D."/>
            <person name="Podicherti R."/>
            <person name="Tsui H.-C.T."/>
            <person name="Winkler M.E."/>
        </authorList>
    </citation>
    <scope>NUCLEOTIDE SEQUENCE</scope>
</reference>
<dbReference type="InterPro" id="IPR002347">
    <property type="entry name" value="SDR_fam"/>
</dbReference>
<evidence type="ECO:0000259" key="4">
    <source>
        <dbReference type="SMART" id="SM00822"/>
    </source>
</evidence>
<feature type="compositionally biased region" description="Polar residues" evidence="3">
    <location>
        <begin position="500"/>
        <end position="510"/>
    </location>
</feature>
<dbReference type="InterPro" id="IPR036291">
    <property type="entry name" value="NAD(P)-bd_dom_sf"/>
</dbReference>
<feature type="region of interest" description="Disordered" evidence="3">
    <location>
        <begin position="500"/>
        <end position="534"/>
    </location>
</feature>
<dbReference type="PRINTS" id="PR00080">
    <property type="entry name" value="SDRFAMILY"/>
</dbReference>
<dbReference type="InterPro" id="IPR051687">
    <property type="entry name" value="Peroxisomal_Beta-Oxidation"/>
</dbReference>
<dbReference type="SUPFAM" id="SSF51735">
    <property type="entry name" value="NAD(P)-binding Rossmann-fold domains"/>
    <property type="match status" value="2"/>
</dbReference>
<comment type="similarity">
    <text evidence="1">Belongs to the short-chain dehydrogenases/reductases (SDR) family.</text>
</comment>
<dbReference type="Gene3D" id="3.40.50.720">
    <property type="entry name" value="NAD(P)-binding Rossmann-like Domain"/>
    <property type="match status" value="2"/>
</dbReference>
<gene>
    <name evidence="5" type="ORF">METZ01_LOCUS12319</name>
</gene>
<dbReference type="FunFam" id="3.40.50.720:FF:000084">
    <property type="entry name" value="Short-chain dehydrogenase reductase"/>
    <property type="match status" value="2"/>
</dbReference>
<name>A0A381NXV7_9ZZZZ</name>
<evidence type="ECO:0000256" key="2">
    <source>
        <dbReference type="ARBA" id="ARBA00023002"/>
    </source>
</evidence>